<reference evidence="3" key="1">
    <citation type="journal article" date="2019" name="Int. J. Syst. Evol. Microbiol.">
        <title>The Global Catalogue of Microorganisms (GCM) 10K type strain sequencing project: providing services to taxonomists for standard genome sequencing and annotation.</title>
        <authorList>
            <consortium name="The Broad Institute Genomics Platform"/>
            <consortium name="The Broad Institute Genome Sequencing Center for Infectious Disease"/>
            <person name="Wu L."/>
            <person name="Ma J."/>
        </authorList>
    </citation>
    <scope>NUCLEOTIDE SEQUENCE [LARGE SCALE GENOMIC DNA]</scope>
    <source>
        <strain evidence="3">CCUG 62414</strain>
    </source>
</reference>
<evidence type="ECO:0000256" key="1">
    <source>
        <dbReference type="SAM" id="SignalP"/>
    </source>
</evidence>
<evidence type="ECO:0000313" key="2">
    <source>
        <dbReference type="EMBL" id="MFD0990637.1"/>
    </source>
</evidence>
<comment type="caution">
    <text evidence="2">The sequence shown here is derived from an EMBL/GenBank/DDBJ whole genome shotgun (WGS) entry which is preliminary data.</text>
</comment>
<gene>
    <name evidence="2" type="ORF">ACFQ1R_11055</name>
</gene>
<feature type="chain" id="PRO_5047186981" description="Secreted protein (Por secretion system target)" evidence="1">
    <location>
        <begin position="26"/>
        <end position="202"/>
    </location>
</feature>
<keyword evidence="1" id="KW-0732">Signal</keyword>
<feature type="signal peptide" evidence="1">
    <location>
        <begin position="1"/>
        <end position="25"/>
    </location>
</feature>
<organism evidence="2 3">
    <name type="scientific">Mariniflexile jejuense</name>
    <dbReference type="NCBI Taxonomy" id="1173582"/>
    <lineage>
        <taxon>Bacteria</taxon>
        <taxon>Pseudomonadati</taxon>
        <taxon>Bacteroidota</taxon>
        <taxon>Flavobacteriia</taxon>
        <taxon>Flavobacteriales</taxon>
        <taxon>Flavobacteriaceae</taxon>
        <taxon>Mariniflexile</taxon>
    </lineage>
</organism>
<dbReference type="RefSeq" id="WP_379926230.1">
    <property type="nucleotide sequence ID" value="NZ_JBHTJI010000001.1"/>
</dbReference>
<dbReference type="EMBL" id="JBHTJI010000001">
    <property type="protein sequence ID" value="MFD0990637.1"/>
    <property type="molecule type" value="Genomic_DNA"/>
</dbReference>
<accession>A0ABW3JJJ4</accession>
<dbReference type="Proteomes" id="UP001597061">
    <property type="component" value="Unassembled WGS sequence"/>
</dbReference>
<protein>
    <recommendedName>
        <fullName evidence="4">Secreted protein (Por secretion system target)</fullName>
    </recommendedName>
</protein>
<evidence type="ECO:0008006" key="4">
    <source>
        <dbReference type="Google" id="ProtNLM"/>
    </source>
</evidence>
<keyword evidence="3" id="KW-1185">Reference proteome</keyword>
<sequence>MKNVLNNSKKGFLMVAMFVTLLSFANEAPFYTIKNDAERTSLTLNNVKQGNLLSIKDNNGIVIYKELILQTGTYTKGFDLTSLPNGNYMFELNKDVEIQSIPFNVLAKTVTFIKDSEKTIFKPVTRVKGDVVFMSRLSLSKAPLEIAIYFTDGTYNSSELIYSETIKNTENANRIFKLTGKNKGDYKIVYTTEGHTFIEEIK</sequence>
<proteinExistence type="predicted"/>
<name>A0ABW3JJJ4_9FLAO</name>
<evidence type="ECO:0000313" key="3">
    <source>
        <dbReference type="Proteomes" id="UP001597061"/>
    </source>
</evidence>